<organism evidence="11">
    <name type="scientific">Menopon gallinae</name>
    <name type="common">poultry shaft louse</name>
    <dbReference type="NCBI Taxonomy" id="328185"/>
    <lineage>
        <taxon>Eukaryota</taxon>
        <taxon>Metazoa</taxon>
        <taxon>Ecdysozoa</taxon>
        <taxon>Arthropoda</taxon>
        <taxon>Hexapoda</taxon>
        <taxon>Insecta</taxon>
        <taxon>Pterygota</taxon>
        <taxon>Neoptera</taxon>
        <taxon>Paraneoptera</taxon>
        <taxon>Psocodea</taxon>
        <taxon>Troctomorpha</taxon>
        <taxon>Phthiraptera</taxon>
        <taxon>Amblycera</taxon>
        <taxon>Menoponidae</taxon>
        <taxon>Menopon</taxon>
    </lineage>
</organism>
<dbReference type="SMART" id="SM00248">
    <property type="entry name" value="ANK"/>
    <property type="match status" value="3"/>
</dbReference>
<dbReference type="PROSITE" id="PS50172">
    <property type="entry name" value="BRCT"/>
    <property type="match status" value="1"/>
</dbReference>
<dbReference type="PROSITE" id="PS50089">
    <property type="entry name" value="ZF_RING_2"/>
    <property type="match status" value="1"/>
</dbReference>
<name>A0AAW2I678_9NEOP</name>
<dbReference type="GO" id="GO:0085020">
    <property type="term" value="P:protein K6-linked ubiquitination"/>
    <property type="evidence" value="ECO:0007669"/>
    <property type="project" value="TreeGrafter"/>
</dbReference>
<dbReference type="CDD" id="cd17720">
    <property type="entry name" value="BRCT_Bard1_rpt2"/>
    <property type="match status" value="1"/>
</dbReference>
<feature type="domain" description="BRCT" evidence="10">
    <location>
        <begin position="403"/>
        <end position="521"/>
    </location>
</feature>
<feature type="compositionally biased region" description="Basic and acidic residues" evidence="8">
    <location>
        <begin position="122"/>
        <end position="131"/>
    </location>
</feature>
<dbReference type="InterPro" id="IPR001841">
    <property type="entry name" value="Znf_RING"/>
</dbReference>
<dbReference type="GO" id="GO:0070531">
    <property type="term" value="C:BRCA1-A complex"/>
    <property type="evidence" value="ECO:0007669"/>
    <property type="project" value="TreeGrafter"/>
</dbReference>
<keyword evidence="2" id="KW-0677">Repeat</keyword>
<dbReference type="PANTHER" id="PTHR24171">
    <property type="entry name" value="ANKYRIN REPEAT DOMAIN-CONTAINING PROTEIN 39-RELATED"/>
    <property type="match status" value="1"/>
</dbReference>
<dbReference type="GO" id="GO:0004842">
    <property type="term" value="F:ubiquitin-protein transferase activity"/>
    <property type="evidence" value="ECO:0007669"/>
    <property type="project" value="TreeGrafter"/>
</dbReference>
<evidence type="ECO:0000259" key="10">
    <source>
        <dbReference type="PROSITE" id="PS50172"/>
    </source>
</evidence>
<dbReference type="PROSITE" id="PS50088">
    <property type="entry name" value="ANK_REPEAT"/>
    <property type="match status" value="3"/>
</dbReference>
<dbReference type="PROSITE" id="PS50297">
    <property type="entry name" value="ANK_REP_REGION"/>
    <property type="match status" value="3"/>
</dbReference>
<keyword evidence="1" id="KW-0479">Metal-binding</keyword>
<feature type="repeat" description="ANK" evidence="6">
    <location>
        <begin position="188"/>
        <end position="220"/>
    </location>
</feature>
<feature type="compositionally biased region" description="Polar residues" evidence="8">
    <location>
        <begin position="132"/>
        <end position="141"/>
    </location>
</feature>
<dbReference type="SUPFAM" id="SSF52113">
    <property type="entry name" value="BRCT domain"/>
    <property type="match status" value="2"/>
</dbReference>
<evidence type="ECO:0000259" key="9">
    <source>
        <dbReference type="PROSITE" id="PS50089"/>
    </source>
</evidence>
<evidence type="ECO:0000256" key="5">
    <source>
        <dbReference type="ARBA" id="ARBA00023043"/>
    </source>
</evidence>
<dbReference type="Gene3D" id="1.25.40.20">
    <property type="entry name" value="Ankyrin repeat-containing domain"/>
    <property type="match status" value="1"/>
</dbReference>
<protein>
    <recommendedName>
        <fullName evidence="12">BRCA1-associated RING domain protein 1</fullName>
    </recommendedName>
</protein>
<comment type="caution">
    <text evidence="11">The sequence shown here is derived from an EMBL/GenBank/DDBJ whole genome shotgun (WGS) entry which is preliminary data.</text>
</comment>
<evidence type="ECO:0000256" key="2">
    <source>
        <dbReference type="ARBA" id="ARBA00022737"/>
    </source>
</evidence>
<dbReference type="SUPFAM" id="SSF48403">
    <property type="entry name" value="Ankyrin repeat"/>
    <property type="match status" value="1"/>
</dbReference>
<dbReference type="PRINTS" id="PR01415">
    <property type="entry name" value="ANKYRIN"/>
</dbReference>
<feature type="repeat" description="ANK" evidence="6">
    <location>
        <begin position="221"/>
        <end position="253"/>
    </location>
</feature>
<evidence type="ECO:0000256" key="8">
    <source>
        <dbReference type="SAM" id="MobiDB-lite"/>
    </source>
</evidence>
<dbReference type="AlphaFoldDB" id="A0AAW2I678"/>
<dbReference type="Pfam" id="PF12796">
    <property type="entry name" value="Ank_2"/>
    <property type="match status" value="1"/>
</dbReference>
<evidence type="ECO:0000256" key="3">
    <source>
        <dbReference type="ARBA" id="ARBA00022771"/>
    </source>
</evidence>
<dbReference type="GO" id="GO:0031436">
    <property type="term" value="C:BRCA1-BARD1 complex"/>
    <property type="evidence" value="ECO:0007669"/>
    <property type="project" value="TreeGrafter"/>
</dbReference>
<reference evidence="11" key="1">
    <citation type="journal article" date="2024" name="Gigascience">
        <title>Chromosome-level genome of the poultry shaft louse Menopon gallinae provides insight into the host-switching and adaptive evolution of parasitic lice.</title>
        <authorList>
            <person name="Xu Y."/>
            <person name="Ma L."/>
            <person name="Liu S."/>
            <person name="Liang Y."/>
            <person name="Liu Q."/>
            <person name="He Z."/>
            <person name="Tian L."/>
            <person name="Duan Y."/>
            <person name="Cai W."/>
            <person name="Li H."/>
            <person name="Song F."/>
        </authorList>
    </citation>
    <scope>NUCLEOTIDE SEQUENCE</scope>
    <source>
        <strain evidence="11">Cailab_2023a</strain>
    </source>
</reference>
<keyword evidence="5 6" id="KW-0040">ANK repeat</keyword>
<feature type="domain" description="RING-type" evidence="9">
    <location>
        <begin position="28"/>
        <end position="64"/>
    </location>
</feature>
<dbReference type="InterPro" id="IPR036420">
    <property type="entry name" value="BRCT_dom_sf"/>
</dbReference>
<evidence type="ECO:0000256" key="7">
    <source>
        <dbReference type="PROSITE-ProRule" id="PRU00175"/>
    </source>
</evidence>
<keyword evidence="4" id="KW-0862">Zinc</keyword>
<dbReference type="InterPro" id="IPR001357">
    <property type="entry name" value="BRCT_dom"/>
</dbReference>
<proteinExistence type="predicted"/>
<dbReference type="EMBL" id="JARGDH010000002">
    <property type="protein sequence ID" value="KAL0277456.1"/>
    <property type="molecule type" value="Genomic_DNA"/>
</dbReference>
<gene>
    <name evidence="11" type="ORF">PYX00_004724</name>
</gene>
<dbReference type="Gene3D" id="3.30.40.10">
    <property type="entry name" value="Zinc/RING finger domain, C3HC4 (zinc finger)"/>
    <property type="match status" value="1"/>
</dbReference>
<dbReference type="InterPro" id="IPR002110">
    <property type="entry name" value="Ankyrin_rpt"/>
</dbReference>
<dbReference type="PANTHER" id="PTHR24171:SF8">
    <property type="entry name" value="BRCA1-ASSOCIATED RING DOMAIN PROTEIN 1"/>
    <property type="match status" value="1"/>
</dbReference>
<evidence type="ECO:0000313" key="11">
    <source>
        <dbReference type="EMBL" id="KAL0277456.1"/>
    </source>
</evidence>
<evidence type="ECO:0000256" key="1">
    <source>
        <dbReference type="ARBA" id="ARBA00022723"/>
    </source>
</evidence>
<dbReference type="InterPro" id="IPR017907">
    <property type="entry name" value="Znf_RING_CS"/>
</dbReference>
<dbReference type="Pfam" id="PF00023">
    <property type="entry name" value="Ank"/>
    <property type="match status" value="1"/>
</dbReference>
<dbReference type="PROSITE" id="PS00518">
    <property type="entry name" value="ZF_RING_1"/>
    <property type="match status" value="1"/>
</dbReference>
<keyword evidence="3 7" id="KW-0863">Zinc-finger</keyword>
<accession>A0AAW2I678</accession>
<dbReference type="InterPro" id="IPR036770">
    <property type="entry name" value="Ankyrin_rpt-contain_sf"/>
</dbReference>
<dbReference type="GO" id="GO:0008270">
    <property type="term" value="F:zinc ion binding"/>
    <property type="evidence" value="ECO:0007669"/>
    <property type="project" value="UniProtKB-KW"/>
</dbReference>
<dbReference type="InterPro" id="IPR013083">
    <property type="entry name" value="Znf_RING/FYVE/PHD"/>
</dbReference>
<evidence type="ECO:0000256" key="4">
    <source>
        <dbReference type="ARBA" id="ARBA00022833"/>
    </source>
</evidence>
<feature type="region of interest" description="Disordered" evidence="8">
    <location>
        <begin position="118"/>
        <end position="141"/>
    </location>
</feature>
<sequence>MDSAVTETKENFQQINALFRKIKDIFKCQSCFQIKDEDSIVFYFTCEHFFCTDCVTRKKPCLICAQGDKKVDSVQVKLTENDSILAVFRKLSKYNFSLTHINDLEKLPKSVEKVGKSKRRDLKSVVKDEPTSKPQKTNDIQTNKKVKNVSKRNYKGETPLHLACRKGNLDLLQELIDAQACPNVQDNAGWTPLHDSVAYKRIEVVRFLLENGARVNTPGHENTTALHLAVTDGQTEIVQLLLKYGADKNARNIYGETPMDIIKKYNISNMEAIMMNTPAKFKSKSRLDQDSGYPNKAKVVLFPFNLNENETKIFKDFVAGHKYKAVDKLLPQQSATHIILSENEDAQITWNIVLGVLMACHVISVKWMKDSEDKNAVQPINRYEIQDDFYSGFLRSRQNQREQLPSLFSGCHFYFGGNFELYKTKNSSFLKIELKVLVEKHGGVILSRNPDPESLALEKTIPYHAKVDSSLSKTSYYIIYSKDQWDPAPKYNMPHMKTLPIEWLLASIFKFQLIDPSEIESFTDKI</sequence>
<evidence type="ECO:0008006" key="12">
    <source>
        <dbReference type="Google" id="ProtNLM"/>
    </source>
</evidence>
<feature type="repeat" description="ANK" evidence="6">
    <location>
        <begin position="155"/>
        <end position="187"/>
    </location>
</feature>
<evidence type="ECO:0000256" key="6">
    <source>
        <dbReference type="PROSITE-ProRule" id="PRU00023"/>
    </source>
</evidence>
<dbReference type="Gene3D" id="3.40.50.10190">
    <property type="entry name" value="BRCT domain"/>
    <property type="match status" value="2"/>
</dbReference>